<organism evidence="1 2">
    <name type="scientific">Spirosoma montaniterrae</name>
    <dbReference type="NCBI Taxonomy" id="1178516"/>
    <lineage>
        <taxon>Bacteria</taxon>
        <taxon>Pseudomonadati</taxon>
        <taxon>Bacteroidota</taxon>
        <taxon>Cytophagia</taxon>
        <taxon>Cytophagales</taxon>
        <taxon>Cytophagaceae</taxon>
        <taxon>Spirosoma</taxon>
    </lineage>
</organism>
<accession>A0A1P9X4A2</accession>
<proteinExistence type="predicted"/>
<gene>
    <name evidence="1" type="ORF">AWR27_12905</name>
</gene>
<dbReference type="AlphaFoldDB" id="A0A1P9X4A2"/>
<dbReference type="EMBL" id="CP014263">
    <property type="protein sequence ID" value="AQG82476.1"/>
    <property type="molecule type" value="Genomic_DNA"/>
</dbReference>
<dbReference type="SUPFAM" id="SSF52266">
    <property type="entry name" value="SGNH hydrolase"/>
    <property type="match status" value="1"/>
</dbReference>
<evidence type="ECO:0000313" key="2">
    <source>
        <dbReference type="Proteomes" id="UP000187941"/>
    </source>
</evidence>
<name>A0A1P9X4A2_9BACT</name>
<dbReference type="OrthoDB" id="961233at2"/>
<dbReference type="STRING" id="1178516.AWR27_12905"/>
<evidence type="ECO:0000313" key="1">
    <source>
        <dbReference type="EMBL" id="AQG82476.1"/>
    </source>
</evidence>
<evidence type="ECO:0008006" key="3">
    <source>
        <dbReference type="Google" id="ProtNLM"/>
    </source>
</evidence>
<reference evidence="1 2" key="1">
    <citation type="submission" date="2016-01" db="EMBL/GenBank/DDBJ databases">
        <authorList>
            <person name="Oliw E.H."/>
        </authorList>
    </citation>
    <scope>NUCLEOTIDE SEQUENCE [LARGE SCALE GENOMIC DNA]</scope>
    <source>
        <strain evidence="1 2">DY10</strain>
    </source>
</reference>
<dbReference type="Proteomes" id="UP000187941">
    <property type="component" value="Chromosome"/>
</dbReference>
<sequence>MRYLRYTILLIASVFWAAGLSGTVSHWLYEQGVIADDYRYGDLYRLSALPQFKQPQPTCPASNRASDTAATHLYLLGDSFTEPERISRNDFSVSHFQRIKWDFPQRVQLDSTRRNVLLIESVERHLREHLSRPVREVMIETDTTQTPTEPLAWYQRVYHDFHREDVEERLESALFSQDWAFWFKEKKASLTQGWFDRVSTGVSVSRNRQAIFLHSDADSSVMQSSFSPLTNRDVDAVVDSLNATAAYYRQAGFDAVYLSIIPNKISILESERGSYNRLIERVQQHPRLQVPVVNVYDAYRQNPQSSYLKGDTHWTCEGRATWLALVRQKLGV</sequence>
<keyword evidence="2" id="KW-1185">Reference proteome</keyword>
<dbReference type="KEGG" id="smon:AWR27_12905"/>
<protein>
    <recommendedName>
        <fullName evidence="3">AlgX/AlgJ SGNH hydrolase-like domain-containing protein</fullName>
    </recommendedName>
</protein>